<dbReference type="RefSeq" id="WP_306936968.1">
    <property type="nucleotide sequence ID" value="NZ_CP132976.1"/>
</dbReference>
<dbReference type="InterPro" id="IPR019546">
    <property type="entry name" value="TAT_signal_bac_arc"/>
</dbReference>
<sequence>MKQSLNGASPQGGMNRRQFLTATAAATAAAALARPGHAWAAGYPSEHPIQFIVPFPAGGGTDLVARPLAQGIGEALKQSVVVINKGGAAGIIGTQQAARSAPDGYTVALGSTGTHTVNQSLYENIAYDPVKDFEPVSMVCYYNNVLVVHPSFPARTLQELVTIIKANPGKYFYGITQNGSSAHLAMELLKATAGLDLPGVPYKGAAAAVNDFLGGQFPILMDVVINQQQFIQSGKSRPLAVTSAQRAQALPEVPTVAESGFPGYQAIGWNGVFVPAGTPANIINTLNGAVQSALKQPALAQLTQNGLELHGGTPEELRRFVVSESEKWRALIKNANIKAT</sequence>
<reference evidence="3 4" key="1">
    <citation type="submission" date="2023-08" db="EMBL/GenBank/DDBJ databases">
        <title>Achromobacter seleniivolatilans sp. nov., isolated from seleniferous soil.</title>
        <authorList>
            <person name="Zhang S."/>
            <person name="Li K."/>
            <person name="Peng J."/>
            <person name="Zhao Q."/>
            <person name="Wang H."/>
            <person name="Guo Y."/>
        </authorList>
    </citation>
    <scope>NUCLEOTIDE SEQUENCE [LARGE SCALE GENOMIC DNA]</scope>
    <source>
        <strain evidence="3 4">R39</strain>
    </source>
</reference>
<name>A0ABY9LTP2_9BURK</name>
<dbReference type="InterPro" id="IPR006311">
    <property type="entry name" value="TAT_signal"/>
</dbReference>
<evidence type="ECO:0000256" key="2">
    <source>
        <dbReference type="SAM" id="SignalP"/>
    </source>
</evidence>
<dbReference type="Proteomes" id="UP001234798">
    <property type="component" value="Chromosome"/>
</dbReference>
<evidence type="ECO:0000313" key="3">
    <source>
        <dbReference type="EMBL" id="WMD18126.1"/>
    </source>
</evidence>
<dbReference type="PIRSF" id="PIRSF017082">
    <property type="entry name" value="YflP"/>
    <property type="match status" value="1"/>
</dbReference>
<keyword evidence="2" id="KW-0732">Signal</keyword>
<dbReference type="InterPro" id="IPR042100">
    <property type="entry name" value="Bug_dom1"/>
</dbReference>
<dbReference type="CDD" id="cd13578">
    <property type="entry name" value="PBP2_Bug27"/>
    <property type="match status" value="1"/>
</dbReference>
<dbReference type="EMBL" id="CP132976">
    <property type="protein sequence ID" value="WMD18126.1"/>
    <property type="molecule type" value="Genomic_DNA"/>
</dbReference>
<dbReference type="Gene3D" id="3.40.190.10">
    <property type="entry name" value="Periplasmic binding protein-like II"/>
    <property type="match status" value="1"/>
</dbReference>
<proteinExistence type="inferred from homology"/>
<comment type="similarity">
    <text evidence="1">Belongs to the UPF0065 (bug) family.</text>
</comment>
<accession>A0ABY9LTP2</accession>
<evidence type="ECO:0000256" key="1">
    <source>
        <dbReference type="ARBA" id="ARBA00006987"/>
    </source>
</evidence>
<dbReference type="Gene3D" id="3.40.190.150">
    <property type="entry name" value="Bordetella uptake gene, domain 1"/>
    <property type="match status" value="1"/>
</dbReference>
<feature type="signal peptide" evidence="2">
    <location>
        <begin position="1"/>
        <end position="40"/>
    </location>
</feature>
<dbReference type="InterPro" id="IPR005064">
    <property type="entry name" value="BUG"/>
</dbReference>
<dbReference type="NCBIfam" id="TIGR01409">
    <property type="entry name" value="TAT_signal_seq"/>
    <property type="match status" value="1"/>
</dbReference>
<keyword evidence="4" id="KW-1185">Reference proteome</keyword>
<dbReference type="PANTHER" id="PTHR42928">
    <property type="entry name" value="TRICARBOXYLATE-BINDING PROTEIN"/>
    <property type="match status" value="1"/>
</dbReference>
<organism evidence="3 4">
    <name type="scientific">Achromobacter seleniivolatilans</name>
    <dbReference type="NCBI Taxonomy" id="3047478"/>
    <lineage>
        <taxon>Bacteria</taxon>
        <taxon>Pseudomonadati</taxon>
        <taxon>Pseudomonadota</taxon>
        <taxon>Betaproteobacteria</taxon>
        <taxon>Burkholderiales</taxon>
        <taxon>Alcaligenaceae</taxon>
        <taxon>Achromobacter</taxon>
    </lineage>
</organism>
<protein>
    <submittedName>
        <fullName evidence="3">Tripartite tricarboxylate transporter substrate binding protein</fullName>
    </submittedName>
</protein>
<feature type="chain" id="PRO_5045308368" evidence="2">
    <location>
        <begin position="41"/>
        <end position="340"/>
    </location>
</feature>
<evidence type="ECO:0000313" key="4">
    <source>
        <dbReference type="Proteomes" id="UP001234798"/>
    </source>
</evidence>
<dbReference type="PROSITE" id="PS51318">
    <property type="entry name" value="TAT"/>
    <property type="match status" value="1"/>
</dbReference>
<dbReference type="SUPFAM" id="SSF53850">
    <property type="entry name" value="Periplasmic binding protein-like II"/>
    <property type="match status" value="1"/>
</dbReference>
<dbReference type="Pfam" id="PF03401">
    <property type="entry name" value="TctC"/>
    <property type="match status" value="1"/>
</dbReference>
<gene>
    <name evidence="3" type="ORF">RAS12_15850</name>
</gene>
<dbReference type="Pfam" id="PF10518">
    <property type="entry name" value="TAT_signal"/>
    <property type="match status" value="1"/>
</dbReference>
<dbReference type="PANTHER" id="PTHR42928:SF5">
    <property type="entry name" value="BLR1237 PROTEIN"/>
    <property type="match status" value="1"/>
</dbReference>